<evidence type="ECO:0000256" key="7">
    <source>
        <dbReference type="ARBA" id="ARBA00023136"/>
    </source>
</evidence>
<evidence type="ECO:0000256" key="5">
    <source>
        <dbReference type="ARBA" id="ARBA00022692"/>
    </source>
</evidence>
<keyword evidence="3" id="KW-0813">Transport</keyword>
<evidence type="ECO:0000256" key="8">
    <source>
        <dbReference type="SAM" id="Phobius"/>
    </source>
</evidence>
<feature type="transmembrane region" description="Helical" evidence="8">
    <location>
        <begin position="163"/>
        <end position="184"/>
    </location>
</feature>
<dbReference type="PROSITE" id="PS51202">
    <property type="entry name" value="RCK_C"/>
    <property type="match status" value="1"/>
</dbReference>
<feature type="transmembrane region" description="Helical" evidence="8">
    <location>
        <begin position="78"/>
        <end position="96"/>
    </location>
</feature>
<gene>
    <name evidence="10" type="ORF">HMPREF1862_00870</name>
</gene>
<feature type="transmembrane region" description="Helical" evidence="8">
    <location>
        <begin position="516"/>
        <end position="537"/>
    </location>
</feature>
<keyword evidence="4" id="KW-1003">Cell membrane</keyword>
<dbReference type="NCBIfam" id="TIGR01625">
    <property type="entry name" value="YidE_YbjL_dupl"/>
    <property type="match status" value="2"/>
</dbReference>
<dbReference type="PANTHER" id="PTHR30445:SF3">
    <property type="entry name" value="TRANSPORT PROTEIN YIDE-RELATED"/>
    <property type="match status" value="1"/>
</dbReference>
<evidence type="ECO:0000256" key="1">
    <source>
        <dbReference type="ARBA" id="ARBA00004651"/>
    </source>
</evidence>
<evidence type="ECO:0000256" key="6">
    <source>
        <dbReference type="ARBA" id="ARBA00022989"/>
    </source>
</evidence>
<feature type="transmembrane region" description="Helical" evidence="8">
    <location>
        <begin position="365"/>
        <end position="383"/>
    </location>
</feature>
<protein>
    <submittedName>
        <fullName evidence="10">TrkA protein</fullName>
    </submittedName>
</protein>
<evidence type="ECO:0000259" key="9">
    <source>
        <dbReference type="PROSITE" id="PS51202"/>
    </source>
</evidence>
<sequence length="540" mass="56655">MALQGGTVQTVFQYLAEQPVLVLFGLIGIGMYLGHFRIKGIGLGAAAVLFLAIGISAWGTSVGVEDMAASIPHTFGKLGLALFAFAIGINSGNSFFASLKKSLGIMAATFAVLAGGGVVAYLLGKIAGMDAATIGGTFAGAITNTPALAAAGAASGDEKAATVAYSITYLFGVFGMLIVATLALNYGKNDKDRPVALVSRTVRIERDDRPSVRDIRAHVDGNVRFSRLRETEDGPIVRPTPDTRLGKGFLATVVGPQNLVVEVISELGHDSSISLSADRTDWDYRRITISDPKLSGRTLGELGLEERYQATVSRVRRGDTDMLGRPELVLQLGDRVRVVAPTKNLKELSKYFGDSTTGLTSINPVALGIGMVLGLLIGEFPILTPTGEYFSIGSAAGTLLVGLIFGKVGRIGPFPTTLPYTACQVLAELGLLIFLAQAGYNAGGQIEKAFTSGAWLGILLVGMAVTLTVGFGLYFVMRYGFKMGGTRLSGLLAGAQTQPAVLAYANNRTNFDARVALGYSLVYPLAMVGKILIAQILGGL</sequence>
<dbReference type="SUPFAM" id="SSF116726">
    <property type="entry name" value="TrkA C-terminal domain-like"/>
    <property type="match status" value="1"/>
</dbReference>
<dbReference type="Gene3D" id="3.30.70.1450">
    <property type="entry name" value="Regulator of K+ conductance, C-terminal domain"/>
    <property type="match status" value="1"/>
</dbReference>
<feature type="transmembrane region" description="Helical" evidence="8">
    <location>
        <begin position="452"/>
        <end position="477"/>
    </location>
</feature>
<dbReference type="GeneID" id="78352182"/>
<organism evidence="10 11">
    <name type="scientific">Varibaculum cambriense</name>
    <dbReference type="NCBI Taxonomy" id="184870"/>
    <lineage>
        <taxon>Bacteria</taxon>
        <taxon>Bacillati</taxon>
        <taxon>Actinomycetota</taxon>
        <taxon>Actinomycetes</taxon>
        <taxon>Actinomycetales</taxon>
        <taxon>Actinomycetaceae</taxon>
        <taxon>Varibaculum</taxon>
    </lineage>
</organism>
<dbReference type="InterPro" id="IPR006037">
    <property type="entry name" value="RCK_C"/>
</dbReference>
<dbReference type="GO" id="GO:0005886">
    <property type="term" value="C:plasma membrane"/>
    <property type="evidence" value="ECO:0007669"/>
    <property type="project" value="UniProtKB-SubCell"/>
</dbReference>
<evidence type="ECO:0000256" key="4">
    <source>
        <dbReference type="ARBA" id="ARBA00022475"/>
    </source>
</evidence>
<comment type="subcellular location">
    <subcellularLocation>
        <location evidence="1">Cell membrane</location>
        <topology evidence="1">Multi-pass membrane protein</topology>
    </subcellularLocation>
</comment>
<dbReference type="AlphaFoldDB" id="A0AB34WZY2"/>
<dbReference type="EMBL" id="LSDN01000013">
    <property type="protein sequence ID" value="KXB81146.1"/>
    <property type="molecule type" value="Genomic_DNA"/>
</dbReference>
<dbReference type="Pfam" id="PF06826">
    <property type="entry name" value="Asp-Al_Ex"/>
    <property type="match status" value="2"/>
</dbReference>
<evidence type="ECO:0000313" key="10">
    <source>
        <dbReference type="EMBL" id="KXB81146.1"/>
    </source>
</evidence>
<reference evidence="10 11" key="1">
    <citation type="submission" date="2016-01" db="EMBL/GenBank/DDBJ databases">
        <authorList>
            <person name="Mitreva M."/>
            <person name="Pepin K.H."/>
            <person name="Mihindukulasuriya K.A."/>
            <person name="Fulton R."/>
            <person name="Fronick C."/>
            <person name="O'Laughlin M."/>
            <person name="Miner T."/>
            <person name="Herter B."/>
            <person name="Rosa B.A."/>
            <person name="Cordes M."/>
            <person name="Tomlinson C."/>
            <person name="Wollam A."/>
            <person name="Palsikar V.B."/>
            <person name="Mardis E.R."/>
            <person name="Wilson R.K."/>
        </authorList>
    </citation>
    <scope>NUCLEOTIDE SEQUENCE [LARGE SCALE GENOMIC DNA]</scope>
    <source>
        <strain evidence="10 11">DNF00696</strain>
    </source>
</reference>
<dbReference type="RefSeq" id="WP_231725796.1">
    <property type="nucleotide sequence ID" value="NZ_CAUPGC010000012.1"/>
</dbReference>
<feature type="transmembrane region" description="Helical" evidence="8">
    <location>
        <begin position="418"/>
        <end position="440"/>
    </location>
</feature>
<keyword evidence="5 8" id="KW-0812">Transmembrane</keyword>
<feature type="transmembrane region" description="Helical" evidence="8">
    <location>
        <begin position="40"/>
        <end position="58"/>
    </location>
</feature>
<dbReference type="Pfam" id="PF02080">
    <property type="entry name" value="TrkA_C"/>
    <property type="match status" value="1"/>
</dbReference>
<evidence type="ECO:0000256" key="3">
    <source>
        <dbReference type="ARBA" id="ARBA00022448"/>
    </source>
</evidence>
<keyword evidence="6 8" id="KW-1133">Transmembrane helix</keyword>
<comment type="similarity">
    <text evidence="2">Belongs to the AAE transporter (TC 2.A.81) family.</text>
</comment>
<dbReference type="GO" id="GO:0008324">
    <property type="term" value="F:monoatomic cation transmembrane transporter activity"/>
    <property type="evidence" value="ECO:0007669"/>
    <property type="project" value="InterPro"/>
</dbReference>
<accession>A0AB34WZY2</accession>
<evidence type="ECO:0000313" key="11">
    <source>
        <dbReference type="Proteomes" id="UP000070572"/>
    </source>
</evidence>
<feature type="transmembrane region" description="Helical" evidence="8">
    <location>
        <begin position="103"/>
        <end position="123"/>
    </location>
</feature>
<dbReference type="Proteomes" id="UP000070572">
    <property type="component" value="Unassembled WGS sequence"/>
</dbReference>
<dbReference type="PANTHER" id="PTHR30445">
    <property type="entry name" value="K(+)_H(+) ANTIPORTER SUBUNIT KHTT"/>
    <property type="match status" value="1"/>
</dbReference>
<evidence type="ECO:0000256" key="2">
    <source>
        <dbReference type="ARBA" id="ARBA00009854"/>
    </source>
</evidence>
<dbReference type="GO" id="GO:0006813">
    <property type="term" value="P:potassium ion transport"/>
    <property type="evidence" value="ECO:0007669"/>
    <property type="project" value="InterPro"/>
</dbReference>
<name>A0AB34WZY2_9ACTO</name>
<dbReference type="InterPro" id="IPR006512">
    <property type="entry name" value="YidE_YbjL"/>
</dbReference>
<dbReference type="InterPro" id="IPR036721">
    <property type="entry name" value="RCK_C_sf"/>
</dbReference>
<dbReference type="InterPro" id="IPR050144">
    <property type="entry name" value="AAE_transporter"/>
</dbReference>
<keyword evidence="7 8" id="KW-0472">Membrane</keyword>
<feature type="transmembrane region" description="Helical" evidence="8">
    <location>
        <begin position="12"/>
        <end position="33"/>
    </location>
</feature>
<feature type="transmembrane region" description="Helical" evidence="8">
    <location>
        <begin position="389"/>
        <end position="406"/>
    </location>
</feature>
<feature type="domain" description="RCK C-terminal" evidence="9">
    <location>
        <begin position="270"/>
        <end position="354"/>
    </location>
</feature>
<comment type="caution">
    <text evidence="10">The sequence shown here is derived from an EMBL/GenBank/DDBJ whole genome shotgun (WGS) entry which is preliminary data.</text>
</comment>
<proteinExistence type="inferred from homology"/>